<dbReference type="SUPFAM" id="SSF88723">
    <property type="entry name" value="PIN domain-like"/>
    <property type="match status" value="1"/>
</dbReference>
<protein>
    <recommendedName>
        <fullName evidence="3">PIN domain-containing protein</fullName>
    </recommendedName>
</protein>
<evidence type="ECO:0000313" key="1">
    <source>
        <dbReference type="EMBL" id="BAZ01365.1"/>
    </source>
</evidence>
<dbReference type="AlphaFoldDB" id="A0A1Z4N6N0"/>
<keyword evidence="2" id="KW-1185">Reference proteome</keyword>
<dbReference type="KEGG" id="ttq:NIES37_53640"/>
<dbReference type="InterPro" id="IPR029060">
    <property type="entry name" value="PIN-like_dom_sf"/>
</dbReference>
<dbReference type="RefSeq" id="WP_096580899.1">
    <property type="nucleotide sequence ID" value="NZ_CAWNJS010000001.1"/>
</dbReference>
<name>A0A1Z4N6N0_9CYAN</name>
<sequence>MSRWILDTDHVSLFLEGDRTVITKVIQTSSVAITIITVQEIFNGWMGKLNDPSQADNLVRVYTKLWQTTDYFKSVVILNFDEAANTCYKSLLQQHPKLNKKRLNKDLRIASIALSTNSIMVTRNYQDFSQIPNLVIEDWTV</sequence>
<accession>A0A1Z4N6N0</accession>
<dbReference type="CDD" id="cd09881">
    <property type="entry name" value="PIN_VapC4-5_FitB-like"/>
    <property type="match status" value="1"/>
</dbReference>
<dbReference type="EMBL" id="AP018248">
    <property type="protein sequence ID" value="BAZ01365.1"/>
    <property type="molecule type" value="Genomic_DNA"/>
</dbReference>
<reference evidence="1 2" key="1">
    <citation type="submission" date="2017-06" db="EMBL/GenBank/DDBJ databases">
        <title>Genome sequencing of cyanobaciteial culture collection at National Institute for Environmental Studies (NIES).</title>
        <authorList>
            <person name="Hirose Y."/>
            <person name="Shimura Y."/>
            <person name="Fujisawa T."/>
            <person name="Nakamura Y."/>
            <person name="Kawachi M."/>
        </authorList>
    </citation>
    <scope>NUCLEOTIDE SEQUENCE [LARGE SCALE GENOMIC DNA]</scope>
    <source>
        <strain evidence="1 2">NIES-37</strain>
    </source>
</reference>
<gene>
    <name evidence="1" type="ORF">NIES37_53640</name>
</gene>
<evidence type="ECO:0008006" key="3">
    <source>
        <dbReference type="Google" id="ProtNLM"/>
    </source>
</evidence>
<proteinExistence type="predicted"/>
<dbReference type="Gene3D" id="3.40.50.1010">
    <property type="entry name" value="5'-nuclease"/>
    <property type="match status" value="1"/>
</dbReference>
<dbReference type="Proteomes" id="UP000218785">
    <property type="component" value="Chromosome"/>
</dbReference>
<evidence type="ECO:0000313" key="2">
    <source>
        <dbReference type="Proteomes" id="UP000218785"/>
    </source>
</evidence>
<organism evidence="1 2">
    <name type="scientific">Tolypothrix tenuis PCC 7101</name>
    <dbReference type="NCBI Taxonomy" id="231146"/>
    <lineage>
        <taxon>Bacteria</taxon>
        <taxon>Bacillati</taxon>
        <taxon>Cyanobacteriota</taxon>
        <taxon>Cyanophyceae</taxon>
        <taxon>Nostocales</taxon>
        <taxon>Tolypothrichaceae</taxon>
        <taxon>Tolypothrix</taxon>
    </lineage>
</organism>